<evidence type="ECO:0000259" key="2">
    <source>
        <dbReference type="Pfam" id="PF14632"/>
    </source>
</evidence>
<dbReference type="AlphaFoldDB" id="A0A438CHK6"/>
<feature type="domain" description="Spt6 acidic N-terminal" evidence="2">
    <location>
        <begin position="63"/>
        <end position="126"/>
    </location>
</feature>
<dbReference type="Gene3D" id="1.10.150.850">
    <property type="entry name" value="Spt6, helix-hairpin-helix domain"/>
    <property type="match status" value="1"/>
</dbReference>
<feature type="compositionally biased region" description="Basic and acidic residues" evidence="1">
    <location>
        <begin position="1"/>
        <end position="13"/>
    </location>
</feature>
<proteinExistence type="predicted"/>
<dbReference type="Proteomes" id="UP000288805">
    <property type="component" value="Unassembled WGS sequence"/>
</dbReference>
<evidence type="ECO:0000256" key="1">
    <source>
        <dbReference type="SAM" id="MobiDB-lite"/>
    </source>
</evidence>
<reference evidence="3 4" key="1">
    <citation type="journal article" date="2018" name="PLoS Genet.">
        <title>Population sequencing reveals clonal diversity and ancestral inbreeding in the grapevine cultivar Chardonnay.</title>
        <authorList>
            <person name="Roach M.J."/>
            <person name="Johnson D.L."/>
            <person name="Bohlmann J."/>
            <person name="van Vuuren H.J."/>
            <person name="Jones S.J."/>
            <person name="Pretorius I.S."/>
            <person name="Schmidt S.A."/>
            <person name="Borneman A.R."/>
        </authorList>
    </citation>
    <scope>NUCLEOTIDE SEQUENCE [LARGE SCALE GENOMIC DNA]</scope>
    <source>
        <strain evidence="4">cv. Chardonnay</strain>
        <tissue evidence="3">Leaf</tissue>
    </source>
</reference>
<feature type="compositionally biased region" description="Acidic residues" evidence="1">
    <location>
        <begin position="64"/>
        <end position="73"/>
    </location>
</feature>
<dbReference type="InterPro" id="IPR028083">
    <property type="entry name" value="Spt6_acidic_N_dom"/>
</dbReference>
<sequence>MRNRRVLYDDEGKGVAGGMEDEDESMEVEVADSDSDVNEEEDDEEVLSLWRSSLYRVQLAFPEEGQDEYEDDGFIVNEDKQENGDPDEPRQKKKKKKKIDLEKNFVLDEDDYVLLEDNNVLGIRRPKAAKSKYDDEDVIGDDEMDGFIVDAEETDGCPVRKLKRKSRQEYGVSSSTVEEAHDIFGDPNEYLNRRKKSLARIDQFDNSGRQMEGSLKNVYEPFILTEKYLTEKDDLIRNIDMPERIQISEESTGPAPVDIMIEQDIERFLKLHHVEKHDIPFIAMYRKELCLSLLKDPEQDVAENEDEDETKRTTRLKRNKVVIFLSFTSSRLFRTMDEVVENGNYKFLDWLTIINCMWCRYFGSSRIWIESGASS</sequence>
<dbReference type="Gene3D" id="1.10.10.650">
    <property type="entry name" value="RuvA domain 2-like"/>
    <property type="match status" value="1"/>
</dbReference>
<dbReference type="InterPro" id="IPR017072">
    <property type="entry name" value="TF_Spt6"/>
</dbReference>
<organism evidence="3 4">
    <name type="scientific">Vitis vinifera</name>
    <name type="common">Grape</name>
    <dbReference type="NCBI Taxonomy" id="29760"/>
    <lineage>
        <taxon>Eukaryota</taxon>
        <taxon>Viridiplantae</taxon>
        <taxon>Streptophyta</taxon>
        <taxon>Embryophyta</taxon>
        <taxon>Tracheophyta</taxon>
        <taxon>Spermatophyta</taxon>
        <taxon>Magnoliopsida</taxon>
        <taxon>eudicotyledons</taxon>
        <taxon>Gunneridae</taxon>
        <taxon>Pentapetalae</taxon>
        <taxon>rosids</taxon>
        <taxon>Vitales</taxon>
        <taxon>Vitaceae</taxon>
        <taxon>Viteae</taxon>
        <taxon>Vitis</taxon>
    </lineage>
</organism>
<keyword evidence="3" id="KW-0648">Protein biosynthesis</keyword>
<feature type="region of interest" description="Disordered" evidence="1">
    <location>
        <begin position="1"/>
        <end position="45"/>
    </location>
</feature>
<accession>A0A438CHK6</accession>
<dbReference type="PANTHER" id="PTHR10145:SF6">
    <property type="entry name" value="TRANSCRIPTION ELONGATION FACTOR SPT6"/>
    <property type="match status" value="1"/>
</dbReference>
<protein>
    <submittedName>
        <fullName evidence="3">Transcription elongation factor SPT6-like</fullName>
    </submittedName>
</protein>
<feature type="compositionally biased region" description="Basic and acidic residues" evidence="1">
    <location>
        <begin position="77"/>
        <end position="90"/>
    </location>
</feature>
<dbReference type="GO" id="GO:0140673">
    <property type="term" value="P:transcription elongation-coupled chromatin remodeling"/>
    <property type="evidence" value="ECO:0007669"/>
    <property type="project" value="InterPro"/>
</dbReference>
<dbReference type="Pfam" id="PF14632">
    <property type="entry name" value="SPT6_acidic"/>
    <property type="match status" value="1"/>
</dbReference>
<gene>
    <name evidence="3" type="primary">SPT6_2</name>
    <name evidence="3" type="ORF">CK203_099577</name>
</gene>
<evidence type="ECO:0000313" key="3">
    <source>
        <dbReference type="EMBL" id="RVW22700.1"/>
    </source>
</evidence>
<comment type="caution">
    <text evidence="3">The sequence shown here is derived from an EMBL/GenBank/DDBJ whole genome shotgun (WGS) entry which is preliminary data.</text>
</comment>
<name>A0A438CHK6_VITVI</name>
<evidence type="ECO:0000313" key="4">
    <source>
        <dbReference type="Proteomes" id="UP000288805"/>
    </source>
</evidence>
<dbReference type="PANTHER" id="PTHR10145">
    <property type="entry name" value="TRANSCRIPTION ELONGATION FACTOR SPT6"/>
    <property type="match status" value="1"/>
</dbReference>
<feature type="compositionally biased region" description="Acidic residues" evidence="1">
    <location>
        <begin position="19"/>
        <end position="45"/>
    </location>
</feature>
<dbReference type="InterPro" id="IPR023319">
    <property type="entry name" value="Tex-like_HTH_dom_sf"/>
</dbReference>
<dbReference type="GO" id="GO:0003746">
    <property type="term" value="F:translation elongation factor activity"/>
    <property type="evidence" value="ECO:0007669"/>
    <property type="project" value="UniProtKB-KW"/>
</dbReference>
<keyword evidence="3" id="KW-0251">Elongation factor</keyword>
<dbReference type="SUPFAM" id="SSF158832">
    <property type="entry name" value="Tex N-terminal region-like"/>
    <property type="match status" value="1"/>
</dbReference>
<dbReference type="EMBL" id="QGNW01002222">
    <property type="protein sequence ID" value="RVW22700.1"/>
    <property type="molecule type" value="Genomic_DNA"/>
</dbReference>
<feature type="region of interest" description="Disordered" evidence="1">
    <location>
        <begin position="62"/>
        <end position="97"/>
    </location>
</feature>